<sequence>MILTGAYQAGGMPAVVRAHAPMLRSGLAMKPFFNFPLASLGFYSNFHAMDPMQKAVLSHSFGVPNSATASAPRRRHVLCCNICQIRFNSESQSVAHYKGTKHSRRLQALEGGKEATGSSAEDNKNGRQLSSPPRPAVRIEGTRSTISAEDDIADGSSPVPLANANGIGSACPLPEQLSHLADASNRSASQTAGLSSSDVTVDRDSGPGEFPPRAAQRRERAATGAVSGQGHDGESEEERAKRFLYCSLCKVAVNSQSQLDAHNKGSKHKMMMEARNGGGAIKAFPRLGSRPASAEANLPKGSGLQDKTFYCEICDVHVNSETQLKQHITSRRHKDRIAGKPIKPKFSPYNKIQGHSSSVGGKLPPGFLPTSLAGVRDPLGLHGALGAAAPPASTLTFHVAAAAPPPPLLRAAPGPIRSSHRSMLFTPY</sequence>
<dbReference type="Pfam" id="PF12874">
    <property type="entry name" value="zf-met"/>
    <property type="match status" value="3"/>
</dbReference>
<dbReference type="InterPro" id="IPR036236">
    <property type="entry name" value="Znf_C2H2_sf"/>
</dbReference>
<feature type="region of interest" description="Disordered" evidence="7">
    <location>
        <begin position="110"/>
        <end position="163"/>
    </location>
</feature>
<dbReference type="PANTHER" id="PTHR23067">
    <property type="entry name" value="DOUBLE-STRANDED RNA-BINDING ZINC FINGER PROTEIN"/>
    <property type="match status" value="1"/>
</dbReference>
<feature type="compositionally biased region" description="Polar residues" evidence="7">
    <location>
        <begin position="116"/>
        <end position="131"/>
    </location>
</feature>
<name>A0AAJ7SPU3_PETMA</name>
<evidence type="ECO:0000313" key="10">
    <source>
        <dbReference type="RefSeq" id="XP_032802322.1"/>
    </source>
</evidence>
<keyword evidence="9" id="KW-1185">Reference proteome</keyword>
<comment type="subcellular location">
    <subcellularLocation>
        <location evidence="1">Nucleus</location>
    </subcellularLocation>
</comment>
<feature type="domain" description="C2H2-type" evidence="8">
    <location>
        <begin position="311"/>
        <end position="333"/>
    </location>
</feature>
<proteinExistence type="predicted"/>
<dbReference type="SMART" id="SM00451">
    <property type="entry name" value="ZnF_U1"/>
    <property type="match status" value="3"/>
</dbReference>
<evidence type="ECO:0000259" key="8">
    <source>
        <dbReference type="PROSITE" id="PS00028"/>
    </source>
</evidence>
<evidence type="ECO:0000256" key="2">
    <source>
        <dbReference type="ARBA" id="ARBA00022723"/>
    </source>
</evidence>
<dbReference type="GO" id="GO:0008270">
    <property type="term" value="F:zinc ion binding"/>
    <property type="evidence" value="ECO:0007669"/>
    <property type="project" value="UniProtKB-KW"/>
</dbReference>
<dbReference type="RefSeq" id="XP_032802322.1">
    <property type="nucleotide sequence ID" value="XM_032946431.1"/>
</dbReference>
<dbReference type="AlphaFoldDB" id="A0AAJ7SPU3"/>
<dbReference type="InterPro" id="IPR003604">
    <property type="entry name" value="Matrin/U1-like-C_Znf_C2H2"/>
</dbReference>
<evidence type="ECO:0000313" key="9">
    <source>
        <dbReference type="Proteomes" id="UP001318040"/>
    </source>
</evidence>
<gene>
    <name evidence="10" type="primary">LOC116938794</name>
</gene>
<dbReference type="GO" id="GO:0003676">
    <property type="term" value="F:nucleic acid binding"/>
    <property type="evidence" value="ECO:0007669"/>
    <property type="project" value="InterPro"/>
</dbReference>
<accession>A0AAJ7SPU3</accession>
<evidence type="ECO:0000256" key="5">
    <source>
        <dbReference type="ARBA" id="ARBA00022833"/>
    </source>
</evidence>
<dbReference type="PROSITE" id="PS00028">
    <property type="entry name" value="ZINC_FINGER_C2H2_1"/>
    <property type="match status" value="3"/>
</dbReference>
<feature type="compositionally biased region" description="Polar residues" evidence="7">
    <location>
        <begin position="184"/>
        <end position="199"/>
    </location>
</feature>
<dbReference type="SMART" id="SM00355">
    <property type="entry name" value="ZnF_C2H2"/>
    <property type="match status" value="3"/>
</dbReference>
<dbReference type="InterPro" id="IPR013087">
    <property type="entry name" value="Znf_C2H2_type"/>
</dbReference>
<keyword evidence="3" id="KW-0677">Repeat</keyword>
<organism evidence="9 10">
    <name type="scientific">Petromyzon marinus</name>
    <name type="common">Sea lamprey</name>
    <dbReference type="NCBI Taxonomy" id="7757"/>
    <lineage>
        <taxon>Eukaryota</taxon>
        <taxon>Metazoa</taxon>
        <taxon>Chordata</taxon>
        <taxon>Craniata</taxon>
        <taxon>Vertebrata</taxon>
        <taxon>Cyclostomata</taxon>
        <taxon>Hyperoartia</taxon>
        <taxon>Petromyzontiformes</taxon>
        <taxon>Petromyzontidae</taxon>
        <taxon>Petromyzon</taxon>
    </lineage>
</organism>
<dbReference type="SUPFAM" id="SSF57667">
    <property type="entry name" value="beta-beta-alpha zinc fingers"/>
    <property type="match status" value="3"/>
</dbReference>
<reference evidence="10" key="1">
    <citation type="submission" date="2025-08" db="UniProtKB">
        <authorList>
            <consortium name="RefSeq"/>
        </authorList>
    </citation>
    <scope>IDENTIFICATION</scope>
    <source>
        <tissue evidence="10">Sperm</tissue>
    </source>
</reference>
<feature type="domain" description="C2H2-type" evidence="8">
    <location>
        <begin position="246"/>
        <end position="268"/>
    </location>
</feature>
<keyword evidence="2" id="KW-0479">Metal-binding</keyword>
<evidence type="ECO:0000256" key="1">
    <source>
        <dbReference type="ARBA" id="ARBA00004123"/>
    </source>
</evidence>
<dbReference type="Gene3D" id="3.30.160.60">
    <property type="entry name" value="Classic Zinc Finger"/>
    <property type="match status" value="3"/>
</dbReference>
<dbReference type="InterPro" id="IPR051845">
    <property type="entry name" value="Znf385"/>
</dbReference>
<dbReference type="Proteomes" id="UP001318040">
    <property type="component" value="Chromosome 4"/>
</dbReference>
<dbReference type="GO" id="GO:0005634">
    <property type="term" value="C:nucleus"/>
    <property type="evidence" value="ECO:0007669"/>
    <property type="project" value="UniProtKB-SubCell"/>
</dbReference>
<protein>
    <submittedName>
        <fullName evidence="10">Zinc finger protein 385D-like isoform X1</fullName>
    </submittedName>
</protein>
<dbReference type="KEGG" id="pmrn:116938794"/>
<evidence type="ECO:0000256" key="3">
    <source>
        <dbReference type="ARBA" id="ARBA00022737"/>
    </source>
</evidence>
<feature type="domain" description="C2H2-type" evidence="8">
    <location>
        <begin position="79"/>
        <end position="102"/>
    </location>
</feature>
<dbReference type="PANTHER" id="PTHR23067:SF14">
    <property type="entry name" value="C2H2-TYPE DOMAIN-CONTAINING PROTEIN"/>
    <property type="match status" value="1"/>
</dbReference>
<keyword evidence="5" id="KW-0862">Zinc</keyword>
<evidence type="ECO:0000256" key="6">
    <source>
        <dbReference type="ARBA" id="ARBA00023242"/>
    </source>
</evidence>
<evidence type="ECO:0000256" key="7">
    <source>
        <dbReference type="SAM" id="MobiDB-lite"/>
    </source>
</evidence>
<evidence type="ECO:0000256" key="4">
    <source>
        <dbReference type="ARBA" id="ARBA00022771"/>
    </source>
</evidence>
<keyword evidence="6" id="KW-0539">Nucleus</keyword>
<dbReference type="FunFam" id="3.30.160.60:FF:000293">
    <property type="entry name" value="zinc finger protein 385B isoform X3"/>
    <property type="match status" value="1"/>
</dbReference>
<keyword evidence="4" id="KW-0863">Zinc-finger</keyword>
<feature type="region of interest" description="Disordered" evidence="7">
    <location>
        <begin position="183"/>
        <end position="236"/>
    </location>
</feature>